<evidence type="ECO:0000313" key="3">
    <source>
        <dbReference type="Proteomes" id="UP000306918"/>
    </source>
</evidence>
<evidence type="ECO:0000313" key="2">
    <source>
        <dbReference type="EMBL" id="THU34992.1"/>
    </source>
</evidence>
<dbReference type="Proteomes" id="UP000306918">
    <property type="component" value="Unassembled WGS sequence"/>
</dbReference>
<dbReference type="OrthoDB" id="1494923at2"/>
<name>A0A4S8HPP7_9BACT</name>
<dbReference type="EMBL" id="STFF01000007">
    <property type="protein sequence ID" value="THU34992.1"/>
    <property type="molecule type" value="Genomic_DNA"/>
</dbReference>
<keyword evidence="1" id="KW-1133">Transmembrane helix</keyword>
<keyword evidence="1" id="KW-0812">Transmembrane</keyword>
<dbReference type="AlphaFoldDB" id="A0A4S8HPP7"/>
<accession>A0A4S8HPP7</accession>
<gene>
    <name evidence="2" type="ORF">FAM09_23690</name>
</gene>
<feature type="transmembrane region" description="Helical" evidence="1">
    <location>
        <begin position="57"/>
        <end position="74"/>
    </location>
</feature>
<keyword evidence="1" id="KW-0472">Membrane</keyword>
<feature type="transmembrane region" description="Helical" evidence="1">
    <location>
        <begin position="12"/>
        <end position="28"/>
    </location>
</feature>
<feature type="transmembrane region" description="Helical" evidence="1">
    <location>
        <begin position="86"/>
        <end position="104"/>
    </location>
</feature>
<proteinExistence type="predicted"/>
<evidence type="ECO:0000256" key="1">
    <source>
        <dbReference type="SAM" id="Phobius"/>
    </source>
</evidence>
<feature type="transmembrane region" description="Helical" evidence="1">
    <location>
        <begin position="35"/>
        <end position="51"/>
    </location>
</feature>
<comment type="caution">
    <text evidence="2">The sequence shown here is derived from an EMBL/GenBank/DDBJ whole genome shotgun (WGS) entry which is preliminary data.</text>
</comment>
<protein>
    <submittedName>
        <fullName evidence="2">Uncharacterized protein</fullName>
    </submittedName>
</protein>
<organism evidence="2 3">
    <name type="scientific">Niastella caeni</name>
    <dbReference type="NCBI Taxonomy" id="2569763"/>
    <lineage>
        <taxon>Bacteria</taxon>
        <taxon>Pseudomonadati</taxon>
        <taxon>Bacteroidota</taxon>
        <taxon>Chitinophagia</taxon>
        <taxon>Chitinophagales</taxon>
        <taxon>Chitinophagaceae</taxon>
        <taxon>Niastella</taxon>
    </lineage>
</organism>
<reference evidence="2 3" key="1">
    <citation type="submission" date="2019-04" db="EMBL/GenBank/DDBJ databases">
        <title>Niastella caeni sp. nov., isolated from activated sludge.</title>
        <authorList>
            <person name="Sheng M."/>
        </authorList>
    </citation>
    <scope>NUCLEOTIDE SEQUENCE [LARGE SCALE GENOMIC DNA]</scope>
    <source>
        <strain evidence="2 3">HX-2-15</strain>
    </source>
</reference>
<dbReference type="RefSeq" id="WP_136579635.1">
    <property type="nucleotide sequence ID" value="NZ_STFF01000007.1"/>
</dbReference>
<keyword evidence="3" id="KW-1185">Reference proteome</keyword>
<sequence>MEFLIQHGKQTFILVLFPFVGLALEIGLSSRKIRLIAIAALTLLIPLLFGYRYSFFNAFPVLVLILLACGYSFFSKQIQGQGVKFVAALLSGGLLLVVMGYAWFIRTMGGGETTEKKWKLKGYQIEYIVDKGFTGRGLMTYELYKLTFIPILMKKIEIVAEEDSKNCIVNFNDSKILFNKCSGTLQGGR</sequence>